<protein>
    <submittedName>
        <fullName evidence="2">Uncharacterized protein</fullName>
    </submittedName>
</protein>
<organism evidence="2 3">
    <name type="scientific">Hyaloscypha hepaticicola</name>
    <dbReference type="NCBI Taxonomy" id="2082293"/>
    <lineage>
        <taxon>Eukaryota</taxon>
        <taxon>Fungi</taxon>
        <taxon>Dikarya</taxon>
        <taxon>Ascomycota</taxon>
        <taxon>Pezizomycotina</taxon>
        <taxon>Leotiomycetes</taxon>
        <taxon>Helotiales</taxon>
        <taxon>Hyaloscyphaceae</taxon>
        <taxon>Hyaloscypha</taxon>
    </lineage>
</organism>
<dbReference type="OrthoDB" id="3564073at2759"/>
<keyword evidence="3" id="KW-1185">Reference proteome</keyword>
<feature type="region of interest" description="Disordered" evidence="1">
    <location>
        <begin position="1"/>
        <end position="165"/>
    </location>
</feature>
<gene>
    <name evidence="2" type="ORF">NA56DRAFT_659542</name>
</gene>
<reference evidence="2 3" key="1">
    <citation type="submission" date="2016-05" db="EMBL/GenBank/DDBJ databases">
        <title>A degradative enzymes factory behind the ericoid mycorrhizal symbiosis.</title>
        <authorList>
            <consortium name="DOE Joint Genome Institute"/>
            <person name="Martino E."/>
            <person name="Morin E."/>
            <person name="Grelet G."/>
            <person name="Kuo A."/>
            <person name="Kohler A."/>
            <person name="Daghino S."/>
            <person name="Barry K."/>
            <person name="Choi C."/>
            <person name="Cichocki N."/>
            <person name="Clum A."/>
            <person name="Copeland A."/>
            <person name="Hainaut M."/>
            <person name="Haridas S."/>
            <person name="Labutti K."/>
            <person name="Lindquist E."/>
            <person name="Lipzen A."/>
            <person name="Khouja H.-R."/>
            <person name="Murat C."/>
            <person name="Ohm R."/>
            <person name="Olson A."/>
            <person name="Spatafora J."/>
            <person name="Veneault-Fourrey C."/>
            <person name="Henrissat B."/>
            <person name="Grigoriev I."/>
            <person name="Martin F."/>
            <person name="Perotto S."/>
        </authorList>
    </citation>
    <scope>NUCLEOTIDE SEQUENCE [LARGE SCALE GENOMIC DNA]</scope>
    <source>
        <strain evidence="2 3">UAMH 7357</strain>
    </source>
</reference>
<dbReference type="Proteomes" id="UP000235672">
    <property type="component" value="Unassembled WGS sequence"/>
</dbReference>
<feature type="compositionally biased region" description="Basic and acidic residues" evidence="1">
    <location>
        <begin position="91"/>
        <end position="100"/>
    </location>
</feature>
<name>A0A2J6Q2L2_9HELO</name>
<evidence type="ECO:0000256" key="1">
    <source>
        <dbReference type="SAM" id="MobiDB-lite"/>
    </source>
</evidence>
<dbReference type="AlphaFoldDB" id="A0A2J6Q2L2"/>
<sequence>MTFKGYGNSECPNADCPRGCNHSPTRNGSVFAAKTSIEAQQSAIRNRPLTDRFSRSTIGTSKTASDESDSSRRPSRAPSDNPSTSTSPSLEKQDTKEQENYRTVVYQPSLAAGGTVDLTKTFNPTSRGTFSFGGTPKKASEGTCLHQGAGANATAPDPVSRTGGAADERTAAMPMPSANARLTPSAPDTVKNNAITKNATPAATATEILGAAPEGASRILRADGQVNGVISHGCSGPSDSIFARRRAGTGSSNPMAENSAGGAPTITIPSEIQLRQAGVHIPTNERKLPLTTSIANYSRRLSKESLEGLEKVVAKRDGKPEPV</sequence>
<feature type="compositionally biased region" description="Polar residues" evidence="1">
    <location>
        <begin position="118"/>
        <end position="129"/>
    </location>
</feature>
<evidence type="ECO:0000313" key="2">
    <source>
        <dbReference type="EMBL" id="PMD20513.1"/>
    </source>
</evidence>
<feature type="compositionally biased region" description="Low complexity" evidence="1">
    <location>
        <begin position="76"/>
        <end position="89"/>
    </location>
</feature>
<evidence type="ECO:0000313" key="3">
    <source>
        <dbReference type="Proteomes" id="UP000235672"/>
    </source>
</evidence>
<accession>A0A2J6Q2L2</accession>
<dbReference type="EMBL" id="KZ613484">
    <property type="protein sequence ID" value="PMD20513.1"/>
    <property type="molecule type" value="Genomic_DNA"/>
</dbReference>
<proteinExistence type="predicted"/>